<evidence type="ECO:0000256" key="1">
    <source>
        <dbReference type="SAM" id="SignalP"/>
    </source>
</evidence>
<keyword evidence="1" id="KW-0732">Signal</keyword>
<dbReference type="Proteomes" id="UP000619761">
    <property type="component" value="Unassembled WGS sequence"/>
</dbReference>
<name>A0ABQ3B8N6_9GAMM</name>
<reference evidence="5" key="1">
    <citation type="journal article" date="2019" name="Int. J. Syst. Evol. Microbiol.">
        <title>The Global Catalogue of Microorganisms (GCM) 10K type strain sequencing project: providing services to taxonomists for standard genome sequencing and annotation.</title>
        <authorList>
            <consortium name="The Broad Institute Genomics Platform"/>
            <consortium name="The Broad Institute Genome Sequencing Center for Infectious Disease"/>
            <person name="Wu L."/>
            <person name="Ma J."/>
        </authorList>
    </citation>
    <scope>NUCLEOTIDE SEQUENCE [LARGE SCALE GENOMIC DNA]</scope>
    <source>
        <strain evidence="5">KCTC 32239</strain>
    </source>
</reference>
<evidence type="ECO:0000259" key="3">
    <source>
        <dbReference type="Pfam" id="PF17996"/>
    </source>
</evidence>
<dbReference type="InterPro" id="IPR013830">
    <property type="entry name" value="SGNH_hydro"/>
</dbReference>
<dbReference type="Pfam" id="PF17996">
    <property type="entry name" value="CE2_N"/>
    <property type="match status" value="1"/>
</dbReference>
<dbReference type="RefSeq" id="WP_189419381.1">
    <property type="nucleotide sequence ID" value="NZ_BMYZ01000002.1"/>
</dbReference>
<comment type="caution">
    <text evidence="4">The sequence shown here is derived from an EMBL/GenBank/DDBJ whole genome shotgun (WGS) entry which is preliminary data.</text>
</comment>
<dbReference type="CDD" id="cd01831">
    <property type="entry name" value="Endoglucanase_E_like"/>
    <property type="match status" value="1"/>
</dbReference>
<protein>
    <submittedName>
        <fullName evidence="4">Acetylxylan esterase</fullName>
    </submittedName>
</protein>
<dbReference type="SUPFAM" id="SSF52266">
    <property type="entry name" value="SGNH hydrolase"/>
    <property type="match status" value="1"/>
</dbReference>
<dbReference type="InterPro" id="IPR050040">
    <property type="entry name" value="CE2A"/>
</dbReference>
<dbReference type="PROSITE" id="PS51257">
    <property type="entry name" value="PROKAR_LIPOPROTEIN"/>
    <property type="match status" value="1"/>
</dbReference>
<gene>
    <name evidence="4" type="ORF">GCM10011613_26610</name>
</gene>
<organism evidence="4 5">
    <name type="scientific">Cellvibrio zantedeschiae</name>
    <dbReference type="NCBI Taxonomy" id="1237077"/>
    <lineage>
        <taxon>Bacteria</taxon>
        <taxon>Pseudomonadati</taxon>
        <taxon>Pseudomonadota</taxon>
        <taxon>Gammaproteobacteria</taxon>
        <taxon>Cellvibrionales</taxon>
        <taxon>Cellvibrionaceae</taxon>
        <taxon>Cellvibrio</taxon>
    </lineage>
</organism>
<feature type="domain" description="SGNH hydrolase-type esterase" evidence="2">
    <location>
        <begin position="156"/>
        <end position="341"/>
    </location>
</feature>
<proteinExistence type="predicted"/>
<dbReference type="PANTHER" id="PTHR37834:SF2">
    <property type="entry name" value="ESTERASE, SGNH HYDROLASE-TYPE"/>
    <property type="match status" value="1"/>
</dbReference>
<dbReference type="PANTHER" id="PTHR37834">
    <property type="entry name" value="GDSL-LIKE LIPASE/ACYLHYDROLASE DOMAIN PROTEIN (AFU_ORTHOLOGUE AFUA_2G00620)"/>
    <property type="match status" value="1"/>
</dbReference>
<dbReference type="Pfam" id="PF13472">
    <property type="entry name" value="Lipase_GDSL_2"/>
    <property type="match status" value="1"/>
</dbReference>
<dbReference type="InterPro" id="IPR036514">
    <property type="entry name" value="SGNH_hydro_sf"/>
</dbReference>
<dbReference type="InterPro" id="IPR052762">
    <property type="entry name" value="PCW_deacetylase/CE"/>
</dbReference>
<dbReference type="EMBL" id="BMYZ01000002">
    <property type="protein sequence ID" value="GGY80260.1"/>
    <property type="molecule type" value="Genomic_DNA"/>
</dbReference>
<keyword evidence="5" id="KW-1185">Reference proteome</keyword>
<sequence>MRKLFSFSASCLAIYFSLACVVTQAQELTVNSISATDRSIATMGRIVKNADGSAQFAFPGVSFFINFEGKKLSLDAMSSGGQNYIEAIVDGGQPKIIKLSAKEEHIDLVESAVAQKHRVQIIHRSETWHGVVSFKKFTTDGKFSEAPALPKLKIMVLGDSVTCSEAIDRVDGGKKDTSWWNPRLSYGMLTANAFNAQVNLVCMGGRGLIRSWNGKTDENNLPDFYQFALATDKDPIKWDHSQYDPDLIISAIGTNDFSSGIPDRETYVNTYVKLLLSLLTNHKHAQIVLMEGSILDGDKKAALIGYLNEAKKRVDDKRVHIVKANHYPGDKTDGHPTKEQHALMAKDLIPQVKAIMKW</sequence>
<dbReference type="NCBIfam" id="NF042969">
    <property type="entry name" value="AcxyGlmanDactase"/>
    <property type="match status" value="1"/>
</dbReference>
<evidence type="ECO:0000313" key="5">
    <source>
        <dbReference type="Proteomes" id="UP000619761"/>
    </source>
</evidence>
<evidence type="ECO:0000313" key="4">
    <source>
        <dbReference type="EMBL" id="GGY80260.1"/>
    </source>
</evidence>
<evidence type="ECO:0000259" key="2">
    <source>
        <dbReference type="Pfam" id="PF13472"/>
    </source>
</evidence>
<feature type="signal peptide" evidence="1">
    <location>
        <begin position="1"/>
        <end position="19"/>
    </location>
</feature>
<dbReference type="InterPro" id="IPR040794">
    <property type="entry name" value="CE2_N"/>
</dbReference>
<dbReference type="InterPro" id="IPR037461">
    <property type="entry name" value="CtCE2-like_dom"/>
</dbReference>
<feature type="chain" id="PRO_5045158415" evidence="1">
    <location>
        <begin position="20"/>
        <end position="358"/>
    </location>
</feature>
<dbReference type="Gene3D" id="2.60.120.260">
    <property type="entry name" value="Galactose-binding domain-like"/>
    <property type="match status" value="1"/>
</dbReference>
<dbReference type="Gene3D" id="3.40.50.1110">
    <property type="entry name" value="SGNH hydrolase"/>
    <property type="match status" value="1"/>
</dbReference>
<feature type="domain" description="Carbohydrate esterase 2 N-terminal" evidence="3">
    <location>
        <begin position="43"/>
        <end position="147"/>
    </location>
</feature>
<accession>A0ABQ3B8N6</accession>